<reference evidence="13" key="1">
    <citation type="submission" date="2018-05" db="EMBL/GenBank/DDBJ databases">
        <authorList>
            <person name="Lanie J.A."/>
            <person name="Ng W.-L."/>
            <person name="Kazmierczak K.M."/>
            <person name="Andrzejewski T.M."/>
            <person name="Davidsen T.M."/>
            <person name="Wayne K.J."/>
            <person name="Tettelin H."/>
            <person name="Glass J.I."/>
            <person name="Rusch D."/>
            <person name="Podicherti R."/>
            <person name="Tsui H.-C.T."/>
            <person name="Winkler M.E."/>
        </authorList>
    </citation>
    <scope>NUCLEOTIDE SEQUENCE</scope>
</reference>
<dbReference type="EMBL" id="UINC01015073">
    <property type="protein sequence ID" value="SVA63765.1"/>
    <property type="molecule type" value="Genomic_DNA"/>
</dbReference>
<dbReference type="PANTHER" id="PTHR32303">
    <property type="entry name" value="QUINOPROTEIN ALCOHOL DEHYDROGENASE (CYTOCHROME C)"/>
    <property type="match status" value="1"/>
</dbReference>
<evidence type="ECO:0000259" key="12">
    <source>
        <dbReference type="PROSITE" id="PS51007"/>
    </source>
</evidence>
<evidence type="ECO:0000256" key="8">
    <source>
        <dbReference type="ARBA" id="ARBA00022891"/>
    </source>
</evidence>
<dbReference type="SUPFAM" id="SSF50998">
    <property type="entry name" value="Quinoprotein alcohol dehydrogenase-like"/>
    <property type="match status" value="1"/>
</dbReference>
<dbReference type="Pfam" id="PF01011">
    <property type="entry name" value="PQQ"/>
    <property type="match status" value="2"/>
</dbReference>
<dbReference type="InterPro" id="IPR018391">
    <property type="entry name" value="PQQ_b-propeller_rpt"/>
</dbReference>
<dbReference type="SUPFAM" id="SSF46626">
    <property type="entry name" value="Cytochrome c"/>
    <property type="match status" value="1"/>
</dbReference>
<dbReference type="InterPro" id="IPR011047">
    <property type="entry name" value="Quinoprotein_ADH-like_sf"/>
</dbReference>
<evidence type="ECO:0000256" key="9">
    <source>
        <dbReference type="ARBA" id="ARBA00023002"/>
    </source>
</evidence>
<dbReference type="CDD" id="cd10279">
    <property type="entry name" value="PQQ_ADH_II"/>
    <property type="match status" value="1"/>
</dbReference>
<dbReference type="SMART" id="SM00564">
    <property type="entry name" value="PQQ"/>
    <property type="match status" value="5"/>
</dbReference>
<keyword evidence="9" id="KW-0560">Oxidoreductase</keyword>
<dbReference type="GO" id="GO:0030288">
    <property type="term" value="C:outer membrane-bounded periplasmic space"/>
    <property type="evidence" value="ECO:0007669"/>
    <property type="project" value="InterPro"/>
</dbReference>
<dbReference type="InterPro" id="IPR017512">
    <property type="entry name" value="PQQ_MeOH/EtOH_DH"/>
</dbReference>
<dbReference type="NCBIfam" id="TIGR03075">
    <property type="entry name" value="PQQ_enz_alc_DH"/>
    <property type="match status" value="1"/>
</dbReference>
<evidence type="ECO:0000256" key="1">
    <source>
        <dbReference type="ARBA" id="ARBA00001913"/>
    </source>
</evidence>
<evidence type="ECO:0000256" key="5">
    <source>
        <dbReference type="ARBA" id="ARBA00022723"/>
    </source>
</evidence>
<keyword evidence="5" id="KW-0479">Metal-binding</keyword>
<dbReference type="GO" id="GO:0020037">
    <property type="term" value="F:heme binding"/>
    <property type="evidence" value="ECO:0007669"/>
    <property type="project" value="InterPro"/>
</dbReference>
<dbReference type="InterPro" id="IPR036909">
    <property type="entry name" value="Cyt_c-like_dom_sf"/>
</dbReference>
<dbReference type="GO" id="GO:0005509">
    <property type="term" value="F:calcium ion binding"/>
    <property type="evidence" value="ECO:0007669"/>
    <property type="project" value="InterPro"/>
</dbReference>
<organism evidence="13">
    <name type="scientific">marine metagenome</name>
    <dbReference type="NCBI Taxonomy" id="408172"/>
    <lineage>
        <taxon>unclassified sequences</taxon>
        <taxon>metagenomes</taxon>
        <taxon>ecological metagenomes</taxon>
    </lineage>
</organism>
<comment type="similarity">
    <text evidence="3">Belongs to the bacterial PQQ dehydrogenase family.</text>
</comment>
<accession>A0A381XGA1</accession>
<sequence length="739" mass="81319">MGSEFNNQNLKCTHELVINFYYNGVVFTNLIKNPGYSQILSKFLPLVLYLLFAQANAMAADFNLTEERVIASEADQWLVHGRTYDEQRFSPLDQINTETIKDLGIAWFIETSSNRGHEASPIVIDGVMFATAAWGVVYATNAKSGELLWTYDPKVPREQAFFACCDVVNRGVAVWQGKVFLGTLDGRLIALDANTGELIWETMTVDNSKAYSITGAPRVIKGKVLIGNGGAEYGVRGYVSAYDSATGTLMWRFYTVPDNPENGFESEAMRLAASTWSGNNWWTLGGGGTVWDSMAYDPELDLVYIGTGNGSPWNHEARSPGGGDNLFLSSIVALKPDNGEYVWHYQTTPGDNWDYTATQHMILADIEIAGKIRKVIMQAPKNGFFYVIDRTNGKLISAENYVKVNWASHVDLESGKPVPTGIGNYEKEDQLVFPGPLGGHNWQPMSYNPNTGLVYIPAIEMYFPFSKDKAYSPKQPKIGELWNTAINTAVIAPPKGLLQMATLIKSVRGRLSAWDPVQQKEVWSNFHTLPWNGGTLTTAGNLVFQGTSDGELIAFQAQTGKKLWSKDLKTGIIAPPISYAIDGKQYITVLAGYGGVFALEAGLPPKYSGGPINGRIITFSLDADLSLPNRPPNKKMPYPPESDADQVTIANGEVKYHAHCFICHGAGAIGGGVISDLRYMNEDTHSKFNAIVLGGLYTDKGMVSFAESFTQEEAEAVHAYLIQRAKETYYLETLNSFLK</sequence>
<dbReference type="InterPro" id="IPR001479">
    <property type="entry name" value="Quinoprotein_DH_CS"/>
</dbReference>
<protein>
    <recommendedName>
        <fullName evidence="12">Cytochrome c domain-containing protein</fullName>
    </recommendedName>
</protein>
<name>A0A381XGA1_9ZZZZ</name>
<keyword evidence="8" id="KW-0634">PQQ</keyword>
<keyword evidence="6" id="KW-0732">Signal</keyword>
<feature type="domain" description="Cytochrome c" evidence="12">
    <location>
        <begin position="647"/>
        <end position="725"/>
    </location>
</feature>
<evidence type="ECO:0000256" key="2">
    <source>
        <dbReference type="ARBA" id="ARBA00001931"/>
    </source>
</evidence>
<dbReference type="AlphaFoldDB" id="A0A381XGA1"/>
<evidence type="ECO:0000313" key="13">
    <source>
        <dbReference type="EMBL" id="SVA63765.1"/>
    </source>
</evidence>
<dbReference type="Gene3D" id="1.10.760.10">
    <property type="entry name" value="Cytochrome c-like domain"/>
    <property type="match status" value="1"/>
</dbReference>
<keyword evidence="7" id="KW-0106">Calcium</keyword>
<keyword evidence="4" id="KW-0349">Heme</keyword>
<dbReference type="InterPro" id="IPR002372">
    <property type="entry name" value="PQQ_rpt_dom"/>
</dbReference>
<dbReference type="Pfam" id="PF13442">
    <property type="entry name" value="Cytochrome_CBB3"/>
    <property type="match status" value="1"/>
</dbReference>
<comment type="cofactor">
    <cofactor evidence="2">
        <name>pyrroloquinoline quinone</name>
        <dbReference type="ChEBI" id="CHEBI:58442"/>
    </cofactor>
</comment>
<dbReference type="GO" id="GO:0016020">
    <property type="term" value="C:membrane"/>
    <property type="evidence" value="ECO:0007669"/>
    <property type="project" value="InterPro"/>
</dbReference>
<evidence type="ECO:0000256" key="7">
    <source>
        <dbReference type="ARBA" id="ARBA00022837"/>
    </source>
</evidence>
<dbReference type="GO" id="GO:0016614">
    <property type="term" value="F:oxidoreductase activity, acting on CH-OH group of donors"/>
    <property type="evidence" value="ECO:0007669"/>
    <property type="project" value="InterPro"/>
</dbReference>
<keyword evidence="11" id="KW-1015">Disulfide bond</keyword>
<proteinExistence type="inferred from homology"/>
<gene>
    <name evidence="13" type="ORF">METZ01_LOCUS116619</name>
</gene>
<dbReference type="Gene3D" id="2.140.10.10">
    <property type="entry name" value="Quinoprotein alcohol dehydrogenase-like superfamily"/>
    <property type="match status" value="1"/>
</dbReference>
<dbReference type="GO" id="GO:0009055">
    <property type="term" value="F:electron transfer activity"/>
    <property type="evidence" value="ECO:0007669"/>
    <property type="project" value="InterPro"/>
</dbReference>
<evidence type="ECO:0000256" key="10">
    <source>
        <dbReference type="ARBA" id="ARBA00023004"/>
    </source>
</evidence>
<evidence type="ECO:0000256" key="11">
    <source>
        <dbReference type="ARBA" id="ARBA00023157"/>
    </source>
</evidence>
<dbReference type="PROSITE" id="PS51007">
    <property type="entry name" value="CYTC"/>
    <property type="match status" value="1"/>
</dbReference>
<evidence type="ECO:0000256" key="3">
    <source>
        <dbReference type="ARBA" id="ARBA00008156"/>
    </source>
</evidence>
<dbReference type="InterPro" id="IPR009056">
    <property type="entry name" value="Cyt_c-like_dom"/>
</dbReference>
<comment type="cofactor">
    <cofactor evidence="1">
        <name>Ca(2+)</name>
        <dbReference type="ChEBI" id="CHEBI:29108"/>
    </cofactor>
</comment>
<dbReference type="FunFam" id="2.140.10.10:FF:000003">
    <property type="entry name" value="Methanol dehydrogenase, large subunit"/>
    <property type="match status" value="1"/>
</dbReference>
<evidence type="ECO:0000256" key="6">
    <source>
        <dbReference type="ARBA" id="ARBA00022729"/>
    </source>
</evidence>
<dbReference type="PROSITE" id="PS00364">
    <property type="entry name" value="BACTERIAL_PQQ_2"/>
    <property type="match status" value="1"/>
</dbReference>
<evidence type="ECO:0000256" key="4">
    <source>
        <dbReference type="ARBA" id="ARBA00022617"/>
    </source>
</evidence>
<keyword evidence="10" id="KW-0408">Iron</keyword>